<protein>
    <submittedName>
        <fullName evidence="6">Uncharacterized protein</fullName>
    </submittedName>
</protein>
<feature type="repeat" description="ANK" evidence="3">
    <location>
        <begin position="387"/>
        <end position="420"/>
    </location>
</feature>
<proteinExistence type="predicted"/>
<keyword evidence="7" id="KW-1185">Reference proteome</keyword>
<evidence type="ECO:0000256" key="2">
    <source>
        <dbReference type="ARBA" id="ARBA00023043"/>
    </source>
</evidence>
<dbReference type="VEuPathDB" id="FungiDB:FPRO_03742"/>
<evidence type="ECO:0000256" key="1">
    <source>
        <dbReference type="ARBA" id="ARBA00022737"/>
    </source>
</evidence>
<dbReference type="PANTHER" id="PTHR24198:SF194">
    <property type="entry name" value="INVERSIN-A"/>
    <property type="match status" value="1"/>
</dbReference>
<evidence type="ECO:0000256" key="3">
    <source>
        <dbReference type="PROSITE-ProRule" id="PRU00023"/>
    </source>
</evidence>
<dbReference type="PRINTS" id="PR01415">
    <property type="entry name" value="ANKYRIN"/>
</dbReference>
<evidence type="ECO:0000313" key="7">
    <source>
        <dbReference type="Proteomes" id="UP000183971"/>
    </source>
</evidence>
<keyword evidence="5" id="KW-1133">Transmembrane helix</keyword>
<dbReference type="Gene3D" id="1.20.58.340">
    <property type="entry name" value="Magnesium transport protein CorA, transmembrane region"/>
    <property type="match status" value="1"/>
</dbReference>
<organism evidence="6 7">
    <name type="scientific">Fusarium proliferatum (strain ET1)</name>
    <name type="common">Orchid endophyte fungus</name>
    <dbReference type="NCBI Taxonomy" id="1227346"/>
    <lineage>
        <taxon>Eukaryota</taxon>
        <taxon>Fungi</taxon>
        <taxon>Dikarya</taxon>
        <taxon>Ascomycota</taxon>
        <taxon>Pezizomycotina</taxon>
        <taxon>Sordariomycetes</taxon>
        <taxon>Hypocreomycetidae</taxon>
        <taxon>Hypocreales</taxon>
        <taxon>Nectriaceae</taxon>
        <taxon>Fusarium</taxon>
        <taxon>Fusarium fujikuroi species complex</taxon>
    </lineage>
</organism>
<feature type="repeat" description="ANK" evidence="3">
    <location>
        <begin position="247"/>
        <end position="279"/>
    </location>
</feature>
<feature type="region of interest" description="Disordered" evidence="4">
    <location>
        <begin position="1"/>
        <end position="32"/>
    </location>
</feature>
<name>A0A1L7V571_FUSPR</name>
<evidence type="ECO:0000256" key="5">
    <source>
        <dbReference type="SAM" id="Phobius"/>
    </source>
</evidence>
<dbReference type="Proteomes" id="UP000183971">
    <property type="component" value="Unassembled WGS sequence"/>
</dbReference>
<feature type="compositionally biased region" description="Low complexity" evidence="4">
    <location>
        <begin position="1"/>
        <end position="12"/>
    </location>
</feature>
<dbReference type="GeneID" id="42048627"/>
<feature type="repeat" description="ANK" evidence="3">
    <location>
        <begin position="146"/>
        <end position="178"/>
    </location>
</feature>
<dbReference type="Pfam" id="PF00023">
    <property type="entry name" value="Ank"/>
    <property type="match status" value="1"/>
</dbReference>
<dbReference type="InterPro" id="IPR036770">
    <property type="entry name" value="Ankyrin_rpt-contain_sf"/>
</dbReference>
<feature type="repeat" description="ANK" evidence="3">
    <location>
        <begin position="421"/>
        <end position="453"/>
    </location>
</feature>
<dbReference type="SUPFAM" id="SSF48403">
    <property type="entry name" value="Ankyrin repeat"/>
    <property type="match status" value="2"/>
</dbReference>
<evidence type="ECO:0000256" key="4">
    <source>
        <dbReference type="SAM" id="MobiDB-lite"/>
    </source>
</evidence>
<feature type="compositionally biased region" description="Basic and acidic residues" evidence="4">
    <location>
        <begin position="22"/>
        <end position="32"/>
    </location>
</feature>
<dbReference type="InterPro" id="IPR002110">
    <property type="entry name" value="Ankyrin_rpt"/>
</dbReference>
<keyword evidence="2 3" id="KW-0040">ANK repeat</keyword>
<dbReference type="Gene3D" id="1.25.40.20">
    <property type="entry name" value="Ankyrin repeat-containing domain"/>
    <property type="match status" value="4"/>
</dbReference>
<feature type="transmembrane region" description="Helical" evidence="5">
    <location>
        <begin position="1331"/>
        <end position="1352"/>
    </location>
</feature>
<sequence length="1406" mass="156481">MASSNPSGSSIPGPRPSQVSMPEHETEPEGHKTLKSHLMSAIQTDNIEEVERLLDQNSFLTNAATCYEVEYNQGSIECQVLPVTIAAKFGRVAILDMLLSNFTANIDAPIYSTGISSLHLAAQYGWLVAVRVLLSHGAEINRANVWGWTALHYASRSGHTDVVISLLENGANSQLRTDRKYTAFSLACYRGSLELLKLLWNQGPETQISLRDQRGNQPLHHAAFNNNHRVIPWLLEKQADIEAYGEGGLTPLCAAAIAGSFEAAEALVSQGAYIHARSNIGKATPMLYASQRLDSRLSVLLLEGGASLSDTDKRGYNCIHRMLENKGGSLQDFADLVALSVGGGANINHLSDGDLSPLASACLEGKLGEARILIDFGADVNQCGSSTGVTPLIMACKRPKNNKVIAMLLDRGADATKTHRHGGTALSIACLAGDSENVKILISRGSDVAHFDRHCHTPLFNAAMKGHFDIMLQVLRTATYFPSNPMNKRAFTDPRSSREVIGKAILKGLEHLRDPPQEDLHTIMYWAVANDYPSLVRECIKIDNSIVQKTREKANWLHTAAQHSSSRVIPFVSEAGVSEIATNGITAMHCAAVSGSLATAEELFKLVVTGCTVKTAHAKVRLVMQQNAWDNTPISMAVSGRHKAVRDLFWKEIRCLGTVDKDYLRTHEEQAVEILEVVARLEKPGHEETLRHLLEQWCMREPDPQMTTLELAVRCSQATAVWWLLSNGAYSSMDMSALGVIFESKPGTVHEKINDILRDNPPNLRSIANPNDDRPPKLPQCREGLGETLNLHGLIIDTCSCGAYIEKKETIKKIIYDEGPTGLMGKERHHPLQRFHDFKESLPKIGEKLHEEEPPLSDSSHAALDLLFRWIHLPVAEMHLMRDLANRLSHDSGVSEMDHELMMQHFNSSWTELSAGGGGSYMKPRCAIKYTNKPLHNSAAGPRPKQNMPYLALYMPYLGFGTYEGSSSSHKDPSDIQRKGIDESIQSRRLRRINHSRMTLDQYYYSVLTDTDTRDRDQVLSKFIDAGNKQTLATNNSSYDPTPGRQRRRILMVDQLWLWVVDEKTLITATTEKEPDNLLVETIRKNLTGGETRSRFAQPQSIHMFIEQILGITTGFFEWPIVGLKTPLDVFRESIRKVANDEAELFKVFHEALEAERGQQHESTHRAGHAVKVMPSNPYHIISPETTLLEKIRDLRDELRILSTLADDQDAVWKQMLPSYTANGKLRYYYLYTPADAKHDLAGSIAEAETAHDSINLLLDLRQKQASIKEAEFGRIQANDSARQSNSILIFTIVTIIFRAQLPLSFLSSLFALDVSSFPHESGDLKYQGWWLFPILFGVTAIVSVPTIILAWKINKVSDWWNKLEPGVQNGPRIEREANDIGSHSSRRRRFGGAVRKRNTGGEGIA</sequence>
<dbReference type="PROSITE" id="PS50088">
    <property type="entry name" value="ANK_REPEAT"/>
    <property type="match status" value="6"/>
</dbReference>
<comment type="caution">
    <text evidence="6">The sequence shown here is derived from an EMBL/GenBank/DDBJ whole genome shotgun (WGS) entry which is preliminary data.</text>
</comment>
<reference evidence="7" key="1">
    <citation type="journal article" date="2016" name="Genome Biol. Evol.">
        <title>Comparative 'omics' of the Fusarium fujikuroi species complex highlights differences in genetic potential and metabolite synthesis.</title>
        <authorList>
            <person name="Niehaus E.-M."/>
            <person name="Muensterkoetter M."/>
            <person name="Proctor R.H."/>
            <person name="Brown D.W."/>
            <person name="Sharon A."/>
            <person name="Idan Y."/>
            <person name="Oren-Young L."/>
            <person name="Sieber C.M."/>
            <person name="Novak O."/>
            <person name="Pencik A."/>
            <person name="Tarkowska D."/>
            <person name="Hromadova K."/>
            <person name="Freeman S."/>
            <person name="Maymon M."/>
            <person name="Elazar M."/>
            <person name="Youssef S.A."/>
            <person name="El-Shabrawy E.S.M."/>
            <person name="Shalaby A.B.A."/>
            <person name="Houterman P."/>
            <person name="Brock N.L."/>
            <person name="Burkhardt I."/>
            <person name="Tsavkelova E.A."/>
            <person name="Dickschat J.S."/>
            <person name="Galuszka P."/>
            <person name="Gueldener U."/>
            <person name="Tudzynski B."/>
        </authorList>
    </citation>
    <scope>NUCLEOTIDE SEQUENCE [LARGE SCALE GENOMIC DNA]</scope>
    <source>
        <strain evidence="7">ET1</strain>
    </source>
</reference>
<dbReference type="EMBL" id="FJOF01000002">
    <property type="protein sequence ID" value="CZR35998.1"/>
    <property type="molecule type" value="Genomic_DNA"/>
</dbReference>
<dbReference type="PANTHER" id="PTHR24198">
    <property type="entry name" value="ANKYRIN REPEAT AND PROTEIN KINASE DOMAIN-CONTAINING PROTEIN"/>
    <property type="match status" value="1"/>
</dbReference>
<dbReference type="Pfam" id="PF12796">
    <property type="entry name" value="Ank_2"/>
    <property type="match status" value="3"/>
</dbReference>
<accession>A0A1L7V571</accession>
<evidence type="ECO:0000313" key="6">
    <source>
        <dbReference type="EMBL" id="CZR35998.1"/>
    </source>
</evidence>
<dbReference type="RefSeq" id="XP_031076591.1">
    <property type="nucleotide sequence ID" value="XM_031226012.1"/>
</dbReference>
<dbReference type="PROSITE" id="PS50297">
    <property type="entry name" value="ANK_REP_REGION"/>
    <property type="match status" value="6"/>
</dbReference>
<dbReference type="SMART" id="SM00248">
    <property type="entry name" value="ANK"/>
    <property type="match status" value="16"/>
</dbReference>
<feature type="repeat" description="ANK" evidence="3">
    <location>
        <begin position="113"/>
        <end position="145"/>
    </location>
</feature>
<keyword evidence="1" id="KW-0677">Repeat</keyword>
<keyword evidence="5" id="KW-0812">Transmembrane</keyword>
<gene>
    <name evidence="6" type="ORF">FPRO_03742</name>
</gene>
<feature type="region of interest" description="Disordered" evidence="4">
    <location>
        <begin position="1372"/>
        <end position="1393"/>
    </location>
</feature>
<feature type="repeat" description="ANK" evidence="3">
    <location>
        <begin position="214"/>
        <end position="246"/>
    </location>
</feature>
<keyword evidence="5" id="KW-0472">Membrane</keyword>